<evidence type="ECO:0008006" key="9">
    <source>
        <dbReference type="Google" id="ProtNLM"/>
    </source>
</evidence>
<evidence type="ECO:0000313" key="8">
    <source>
        <dbReference type="Proteomes" id="UP000177416"/>
    </source>
</evidence>
<feature type="compositionally biased region" description="Basic residues" evidence="4">
    <location>
        <begin position="1"/>
        <end position="14"/>
    </location>
</feature>
<dbReference type="InterPro" id="IPR048300">
    <property type="entry name" value="TACO1_YebC-like_2nd/3rd_dom"/>
</dbReference>
<evidence type="ECO:0000256" key="4">
    <source>
        <dbReference type="SAM" id="MobiDB-lite"/>
    </source>
</evidence>
<dbReference type="Gene3D" id="3.30.70.980">
    <property type="match status" value="1"/>
</dbReference>
<comment type="similarity">
    <text evidence="1">Belongs to the TACO1 family.</text>
</comment>
<evidence type="ECO:0000256" key="3">
    <source>
        <dbReference type="ARBA" id="ARBA00023163"/>
    </source>
</evidence>
<evidence type="ECO:0000259" key="6">
    <source>
        <dbReference type="Pfam" id="PF20772"/>
    </source>
</evidence>
<dbReference type="Proteomes" id="UP000177416">
    <property type="component" value="Unassembled WGS sequence"/>
</dbReference>
<dbReference type="InterPro" id="IPR026564">
    <property type="entry name" value="Transcrip_reg_TACO1-like_dom3"/>
</dbReference>
<gene>
    <name evidence="7" type="ORF">A2875_00980</name>
</gene>
<evidence type="ECO:0000259" key="5">
    <source>
        <dbReference type="Pfam" id="PF01709"/>
    </source>
</evidence>
<dbReference type="Gene3D" id="1.10.10.200">
    <property type="match status" value="1"/>
</dbReference>
<dbReference type="InterPro" id="IPR002876">
    <property type="entry name" value="Transcrip_reg_TACO1-like"/>
</dbReference>
<dbReference type="InterPro" id="IPR017856">
    <property type="entry name" value="Integrase-like_N"/>
</dbReference>
<comment type="caution">
    <text evidence="7">The sequence shown here is derived from an EMBL/GenBank/DDBJ whole genome shotgun (WGS) entry which is preliminary data.</text>
</comment>
<sequence length="182" mass="19684">MSGHSKWSKVKHQKAGTDATKSSEFTKASRAITMAVKLGGGVTDPGGNFHLRLAIENAKSVNMPKDTIQRAIERAATSKEHMETVVYEGYGPGGIAVIAEGVTDNKQRTSANVKHLFDRSGGSLASPGAVNYLFERVMLGERKIIFRPLFRLDVTPEVAGEVANLLNALLDLEDIAEVYTNL</sequence>
<reference evidence="7 8" key="1">
    <citation type="journal article" date="2016" name="Nat. Commun.">
        <title>Thousands of microbial genomes shed light on interconnected biogeochemical processes in an aquifer system.</title>
        <authorList>
            <person name="Anantharaman K."/>
            <person name="Brown C.T."/>
            <person name="Hug L.A."/>
            <person name="Sharon I."/>
            <person name="Castelle C.J."/>
            <person name="Probst A.J."/>
            <person name="Thomas B.C."/>
            <person name="Singh A."/>
            <person name="Wilkins M.J."/>
            <person name="Karaoz U."/>
            <person name="Brodie E.L."/>
            <person name="Williams K.H."/>
            <person name="Hubbard S.S."/>
            <person name="Banfield J.F."/>
        </authorList>
    </citation>
    <scope>NUCLEOTIDE SEQUENCE [LARGE SCALE GENOMIC DNA]</scope>
</reference>
<accession>A0A1F5ZP95</accession>
<organism evidence="7 8">
    <name type="scientific">Candidatus Gottesmanbacteria bacterium RIFCSPHIGHO2_01_FULL_46_14</name>
    <dbReference type="NCBI Taxonomy" id="1798380"/>
    <lineage>
        <taxon>Bacteria</taxon>
        <taxon>Candidatus Gottesmaniibacteriota</taxon>
    </lineage>
</organism>
<evidence type="ECO:0000256" key="1">
    <source>
        <dbReference type="ARBA" id="ARBA00008724"/>
    </source>
</evidence>
<dbReference type="FunFam" id="1.10.10.200:FF:000002">
    <property type="entry name" value="Probable transcriptional regulatory protein CLM62_37755"/>
    <property type="match status" value="1"/>
</dbReference>
<dbReference type="EMBL" id="MFJJ01000028">
    <property type="protein sequence ID" value="OGG13922.1"/>
    <property type="molecule type" value="Genomic_DNA"/>
</dbReference>
<dbReference type="SUPFAM" id="SSF75625">
    <property type="entry name" value="YebC-like"/>
    <property type="match status" value="1"/>
</dbReference>
<proteinExistence type="inferred from homology"/>
<keyword evidence="2" id="KW-0805">Transcription regulation</keyword>
<dbReference type="PANTHER" id="PTHR12532:SF0">
    <property type="entry name" value="TRANSLATIONAL ACTIVATOR OF CYTOCHROME C OXIDASE 1"/>
    <property type="match status" value="1"/>
</dbReference>
<dbReference type="AlphaFoldDB" id="A0A1F5ZP95"/>
<dbReference type="GO" id="GO:0005737">
    <property type="term" value="C:cytoplasm"/>
    <property type="evidence" value="ECO:0007669"/>
    <property type="project" value="UniProtKB-ARBA"/>
</dbReference>
<keyword evidence="3" id="KW-0804">Transcription</keyword>
<feature type="domain" description="TACO1/YebC-like N-terminal" evidence="6">
    <location>
        <begin position="5"/>
        <end position="76"/>
    </location>
</feature>
<protein>
    <recommendedName>
        <fullName evidence="9">Transcriptional regulator</fullName>
    </recommendedName>
</protein>
<name>A0A1F5ZP95_9BACT</name>
<dbReference type="Pfam" id="PF01709">
    <property type="entry name" value="Transcrip_reg"/>
    <property type="match status" value="1"/>
</dbReference>
<dbReference type="InterPro" id="IPR029072">
    <property type="entry name" value="YebC-like"/>
</dbReference>
<dbReference type="Pfam" id="PF20772">
    <property type="entry name" value="TACO1_YebC_N"/>
    <property type="match status" value="1"/>
</dbReference>
<feature type="region of interest" description="Disordered" evidence="4">
    <location>
        <begin position="1"/>
        <end position="23"/>
    </location>
</feature>
<dbReference type="InterPro" id="IPR049083">
    <property type="entry name" value="TACO1_YebC_N"/>
</dbReference>
<feature type="domain" description="TACO1/YebC-like second and third" evidence="5">
    <location>
        <begin position="82"/>
        <end position="137"/>
    </location>
</feature>
<evidence type="ECO:0000256" key="2">
    <source>
        <dbReference type="ARBA" id="ARBA00023015"/>
    </source>
</evidence>
<dbReference type="PANTHER" id="PTHR12532">
    <property type="entry name" value="TRANSLATIONAL ACTIVATOR OF CYTOCHROME C OXIDASE 1"/>
    <property type="match status" value="1"/>
</dbReference>
<evidence type="ECO:0000313" key="7">
    <source>
        <dbReference type="EMBL" id="OGG13922.1"/>
    </source>
</evidence>